<evidence type="ECO:0000259" key="1">
    <source>
        <dbReference type="Pfam" id="PF07486"/>
    </source>
</evidence>
<comment type="caution">
    <text evidence="2">The sequence shown here is derived from an EMBL/GenBank/DDBJ whole genome shotgun (WGS) entry which is preliminary data.</text>
</comment>
<evidence type="ECO:0000313" key="2">
    <source>
        <dbReference type="EMBL" id="RVV99087.1"/>
    </source>
</evidence>
<reference evidence="2 3" key="1">
    <citation type="submission" date="2018-11" db="EMBL/GenBank/DDBJ databases">
        <title>Mesobaculum littorinae gen. nov., sp. nov., isolated from Littorina scabra that represents a novel genus of the order Rhodobacteraceae.</title>
        <authorList>
            <person name="Li F."/>
        </authorList>
    </citation>
    <scope>NUCLEOTIDE SEQUENCE [LARGE SCALE GENOMIC DNA]</scope>
    <source>
        <strain evidence="2 3">M0103</strain>
    </source>
</reference>
<dbReference type="InterPro" id="IPR042047">
    <property type="entry name" value="SleB_dom1"/>
</dbReference>
<keyword evidence="3" id="KW-1185">Reference proteome</keyword>
<feature type="domain" description="Cell wall hydrolase SleB" evidence="1">
    <location>
        <begin position="94"/>
        <end position="203"/>
    </location>
</feature>
<dbReference type="EMBL" id="RQXX01000002">
    <property type="protein sequence ID" value="RVV99087.1"/>
    <property type="molecule type" value="Genomic_DNA"/>
</dbReference>
<sequence>MPLADDFAAAQKAEKPDAGDIDPVLAALLGPEAPEVRMKRNGDLVRLIGPRGAPPMPEVPEIDYTVAFVADLPEASGGEDWQCLTEALYFEARGETVRGVAAVAEVILNRVESSRFPGSVCAVVRQGTGKKYQCQFSYTCDGHDEAVHERAAWTRVGKIAKLMLDGAPRDLTEGATYYHTAAVRPGWAGRFALTATIGAHLFYSNG</sequence>
<keyword evidence="2" id="KW-0378">Hydrolase</keyword>
<proteinExistence type="predicted"/>
<accession>A0A438AKI4</accession>
<dbReference type="Pfam" id="PF07486">
    <property type="entry name" value="Hydrolase_2"/>
    <property type="match status" value="1"/>
</dbReference>
<dbReference type="Proteomes" id="UP000285908">
    <property type="component" value="Unassembled WGS sequence"/>
</dbReference>
<organism evidence="2 3">
    <name type="scientific">Mesobaculum littorinae</name>
    <dbReference type="NCBI Taxonomy" id="2486419"/>
    <lineage>
        <taxon>Bacteria</taxon>
        <taxon>Pseudomonadati</taxon>
        <taxon>Pseudomonadota</taxon>
        <taxon>Alphaproteobacteria</taxon>
        <taxon>Rhodobacterales</taxon>
        <taxon>Roseobacteraceae</taxon>
        <taxon>Mesobaculum</taxon>
    </lineage>
</organism>
<evidence type="ECO:0000313" key="3">
    <source>
        <dbReference type="Proteomes" id="UP000285908"/>
    </source>
</evidence>
<dbReference type="AlphaFoldDB" id="A0A438AKI4"/>
<name>A0A438AKI4_9RHOB</name>
<dbReference type="OrthoDB" id="9785345at2"/>
<gene>
    <name evidence="2" type="ORF">EKE94_07595</name>
</gene>
<protein>
    <submittedName>
        <fullName evidence="2">Cell wall hydrolase</fullName>
    </submittedName>
</protein>
<dbReference type="InterPro" id="IPR011105">
    <property type="entry name" value="Cell_wall_hydrolase_SleB"/>
</dbReference>
<dbReference type="GO" id="GO:0016787">
    <property type="term" value="F:hydrolase activity"/>
    <property type="evidence" value="ECO:0007669"/>
    <property type="project" value="UniProtKB-KW"/>
</dbReference>
<dbReference type="Gene3D" id="1.10.10.2520">
    <property type="entry name" value="Cell wall hydrolase SleB, domain 1"/>
    <property type="match status" value="1"/>
</dbReference>